<comment type="caution">
    <text evidence="1">The sequence shown here is derived from an EMBL/GenBank/DDBJ whole genome shotgun (WGS) entry which is preliminary data.</text>
</comment>
<accession>A0A0F9ECN9</accession>
<dbReference type="EMBL" id="LAZR01037608">
    <property type="protein sequence ID" value="KKL21763.1"/>
    <property type="molecule type" value="Genomic_DNA"/>
</dbReference>
<dbReference type="AlphaFoldDB" id="A0A0F9ECN9"/>
<proteinExistence type="predicted"/>
<evidence type="ECO:0000313" key="1">
    <source>
        <dbReference type="EMBL" id="KKL21763.1"/>
    </source>
</evidence>
<reference evidence="1" key="1">
    <citation type="journal article" date="2015" name="Nature">
        <title>Complex archaea that bridge the gap between prokaryotes and eukaryotes.</title>
        <authorList>
            <person name="Spang A."/>
            <person name="Saw J.H."/>
            <person name="Jorgensen S.L."/>
            <person name="Zaremba-Niedzwiedzka K."/>
            <person name="Martijn J."/>
            <person name="Lind A.E."/>
            <person name="van Eijk R."/>
            <person name="Schleper C."/>
            <person name="Guy L."/>
            <person name="Ettema T.J."/>
        </authorList>
    </citation>
    <scope>NUCLEOTIDE SEQUENCE</scope>
</reference>
<protein>
    <submittedName>
        <fullName evidence="1">Uncharacterized protein</fullName>
    </submittedName>
</protein>
<sequence>MSKHVEMEPATVYRPRHGKQRYFTKDAAYREAAKAIVRNEGNDDHDPDYHERITKLATKLQAEDEQ</sequence>
<organism evidence="1">
    <name type="scientific">marine sediment metagenome</name>
    <dbReference type="NCBI Taxonomy" id="412755"/>
    <lineage>
        <taxon>unclassified sequences</taxon>
        <taxon>metagenomes</taxon>
        <taxon>ecological metagenomes</taxon>
    </lineage>
</organism>
<gene>
    <name evidence="1" type="ORF">LCGC14_2442210</name>
</gene>
<name>A0A0F9ECN9_9ZZZZ</name>